<sequence>MTLGIAVATWWLGPAGQSAGRGPDPCSRLPVAAQTKPGTFREIWDYRITSTPWAKIMTRPGSRIISSPMCWFSQAITTTACLPGMRLAT</sequence>
<evidence type="ECO:0000256" key="1">
    <source>
        <dbReference type="SAM" id="SignalP"/>
    </source>
</evidence>
<feature type="signal peptide" evidence="1">
    <location>
        <begin position="1"/>
        <end position="20"/>
    </location>
</feature>
<reference evidence="2" key="2">
    <citation type="journal article" date="2015" name="Fish Shellfish Immunol.">
        <title>Early steps in the European eel (Anguilla anguilla)-Vibrio vulnificus interaction in the gills: Role of the RtxA13 toxin.</title>
        <authorList>
            <person name="Callol A."/>
            <person name="Pajuelo D."/>
            <person name="Ebbesson L."/>
            <person name="Teles M."/>
            <person name="MacKenzie S."/>
            <person name="Amaro C."/>
        </authorList>
    </citation>
    <scope>NUCLEOTIDE SEQUENCE</scope>
</reference>
<name>A0A0E9SW45_ANGAN</name>
<proteinExistence type="predicted"/>
<keyword evidence="1" id="KW-0732">Signal</keyword>
<organism evidence="2">
    <name type="scientific">Anguilla anguilla</name>
    <name type="common">European freshwater eel</name>
    <name type="synonym">Muraena anguilla</name>
    <dbReference type="NCBI Taxonomy" id="7936"/>
    <lineage>
        <taxon>Eukaryota</taxon>
        <taxon>Metazoa</taxon>
        <taxon>Chordata</taxon>
        <taxon>Craniata</taxon>
        <taxon>Vertebrata</taxon>
        <taxon>Euteleostomi</taxon>
        <taxon>Actinopterygii</taxon>
        <taxon>Neopterygii</taxon>
        <taxon>Teleostei</taxon>
        <taxon>Anguilliformes</taxon>
        <taxon>Anguillidae</taxon>
        <taxon>Anguilla</taxon>
    </lineage>
</organism>
<feature type="chain" id="PRO_5002432694" evidence="1">
    <location>
        <begin position="21"/>
        <end position="89"/>
    </location>
</feature>
<accession>A0A0E9SW45</accession>
<dbReference type="AlphaFoldDB" id="A0A0E9SW45"/>
<dbReference type="EMBL" id="GBXM01063056">
    <property type="protein sequence ID" value="JAH45521.1"/>
    <property type="molecule type" value="Transcribed_RNA"/>
</dbReference>
<evidence type="ECO:0000313" key="2">
    <source>
        <dbReference type="EMBL" id="JAH45521.1"/>
    </source>
</evidence>
<reference evidence="2" key="1">
    <citation type="submission" date="2014-11" db="EMBL/GenBank/DDBJ databases">
        <authorList>
            <person name="Amaro Gonzalez C."/>
        </authorList>
    </citation>
    <scope>NUCLEOTIDE SEQUENCE</scope>
</reference>
<protein>
    <submittedName>
        <fullName evidence="2">Uncharacterized protein</fullName>
    </submittedName>
</protein>